<keyword evidence="4" id="KW-1185">Reference proteome</keyword>
<reference evidence="3 4" key="2">
    <citation type="submission" date="2018-11" db="EMBL/GenBank/DDBJ databases">
        <authorList>
            <consortium name="Pathogen Informatics"/>
        </authorList>
    </citation>
    <scope>NUCLEOTIDE SEQUENCE [LARGE SCALE GENOMIC DNA]</scope>
</reference>
<dbReference type="PROSITE" id="PS50012">
    <property type="entry name" value="RCC1_3"/>
    <property type="match status" value="2"/>
</dbReference>
<evidence type="ECO:0000256" key="1">
    <source>
        <dbReference type="PROSITE-ProRule" id="PRU00235"/>
    </source>
</evidence>
<reference evidence="5" key="1">
    <citation type="submission" date="2016-06" db="UniProtKB">
        <authorList>
            <consortium name="WormBaseParasite"/>
        </authorList>
    </citation>
    <scope>IDENTIFICATION</scope>
</reference>
<evidence type="ECO:0000313" key="5">
    <source>
        <dbReference type="WBParaSite" id="TCNE_0001097201-mRNA-1"/>
    </source>
</evidence>
<dbReference type="InterPro" id="IPR051984">
    <property type="entry name" value="Alsin"/>
</dbReference>
<feature type="region of interest" description="Disordered" evidence="2">
    <location>
        <begin position="387"/>
        <end position="417"/>
    </location>
</feature>
<dbReference type="WBParaSite" id="TCNE_0001097201-mRNA-1">
    <property type="protein sequence ID" value="TCNE_0001097201-mRNA-1"/>
    <property type="gene ID" value="TCNE_0001097201"/>
</dbReference>
<proteinExistence type="predicted"/>
<dbReference type="AlphaFoldDB" id="A0A183UR52"/>
<feature type="repeat" description="RCC1" evidence="1">
    <location>
        <begin position="476"/>
        <end position="527"/>
    </location>
</feature>
<dbReference type="SUPFAM" id="SSF50985">
    <property type="entry name" value="RCC1/BLIP-II"/>
    <property type="match status" value="2"/>
</dbReference>
<dbReference type="InterPro" id="IPR009091">
    <property type="entry name" value="RCC1/BLIP-II"/>
</dbReference>
<dbReference type="PANTHER" id="PTHR46089">
    <property type="entry name" value="ALSIN HOMOLOG"/>
    <property type="match status" value="1"/>
</dbReference>
<dbReference type="PROSITE" id="PS00626">
    <property type="entry name" value="RCC1_2"/>
    <property type="match status" value="1"/>
</dbReference>
<organism evidence="4 5">
    <name type="scientific">Toxocara canis</name>
    <name type="common">Canine roundworm</name>
    <dbReference type="NCBI Taxonomy" id="6265"/>
    <lineage>
        <taxon>Eukaryota</taxon>
        <taxon>Metazoa</taxon>
        <taxon>Ecdysozoa</taxon>
        <taxon>Nematoda</taxon>
        <taxon>Chromadorea</taxon>
        <taxon>Rhabditida</taxon>
        <taxon>Spirurina</taxon>
        <taxon>Ascaridomorpha</taxon>
        <taxon>Ascaridoidea</taxon>
        <taxon>Toxocaridae</taxon>
        <taxon>Toxocara</taxon>
    </lineage>
</organism>
<evidence type="ECO:0000256" key="2">
    <source>
        <dbReference type="SAM" id="MobiDB-lite"/>
    </source>
</evidence>
<dbReference type="Gene3D" id="2.130.10.30">
    <property type="entry name" value="Regulator of chromosome condensation 1/beta-lactamase-inhibitor protein II"/>
    <property type="match status" value="2"/>
</dbReference>
<feature type="compositionally biased region" description="Low complexity" evidence="2">
    <location>
        <begin position="387"/>
        <end position="404"/>
    </location>
</feature>
<protein>
    <submittedName>
        <fullName evidence="5">Alsin</fullName>
    </submittedName>
</protein>
<evidence type="ECO:0000313" key="4">
    <source>
        <dbReference type="Proteomes" id="UP000050794"/>
    </source>
</evidence>
<gene>
    <name evidence="3" type="ORF">TCNE_LOCUS10972</name>
</gene>
<sequence>MLRRYVWNGFLCENITAFLMRLIWTSTGQRKELASNETSWSRLVDDITTTLNSFVYFNGTRFCLVDGKIFKILPNGSTAPFLSVDSPLLSSRFSYINASGGTFFAVSEEGRLYARGKSNYGQCGVVLEDEIAEFREVKLIAPLAVCPHGTTVTSHEPICVCQVAASQNLVCIVDDEGHLWSYGGQSLKFSSNGCIEAKLMPLSRGRKVLQIEAGMAHFVSLVASYAEEDGKGVELDTQSLHRSILPSRQCEQCREEDELRLSTLMERADRDAAQERCGLEDLVKCDEEASENLISAARNLRLQFRTDSSQSSPRAKTLPLQNDFHSSRKSRTVRRENTEGGEIEMSTIGPPIGLELMNLPGGHFTFVSLNNLPLTYMDSGNESCSNTDCTTSTCSSSRRSAASSPRKNGTSDVMGGRDDKRAPLEVWTWGANNFGQLGHNDLIARREPFRVSALSGICCVKVSAGDNHTAVLTATGEMYVWGSNKCGQLKQSDQSYLTAPSLFRVGSQSSVLDVSASVSQTAVIVSGIDATPTVYLCGQNAQTSFLHPQTFRISSVEKIGLPSCVRLLGSELVLGMYGRDDLLDETGVALFSFVFSRLKFAKFARQLADLCQMLHERSHIVGESEMSTLLNRLTLSSCAFAVQAARLAESCRTVLTQKGDASICSILEAAMSLPFMDSLYTFHADFVDCIAFGCFADIDLGDSLASRLDKLCLEYETESTKQYRRLRKLFQKAFDCLEVLRNDAQTFLNAESITVSIY</sequence>
<dbReference type="Pfam" id="PF00415">
    <property type="entry name" value="RCC1"/>
    <property type="match status" value="1"/>
</dbReference>
<dbReference type="EMBL" id="UYWY01020683">
    <property type="protein sequence ID" value="VDM42293.1"/>
    <property type="molecule type" value="Genomic_DNA"/>
</dbReference>
<dbReference type="PANTHER" id="PTHR46089:SF4">
    <property type="entry name" value="VPS9 DOMAIN-CONTAINING PROTEIN"/>
    <property type="match status" value="1"/>
</dbReference>
<dbReference type="Proteomes" id="UP000050794">
    <property type="component" value="Unassembled WGS sequence"/>
</dbReference>
<feature type="repeat" description="RCC1" evidence="1">
    <location>
        <begin position="424"/>
        <end position="475"/>
    </location>
</feature>
<evidence type="ECO:0000313" key="3">
    <source>
        <dbReference type="EMBL" id="VDM42293.1"/>
    </source>
</evidence>
<feature type="region of interest" description="Disordered" evidence="2">
    <location>
        <begin position="305"/>
        <end position="346"/>
    </location>
</feature>
<dbReference type="InterPro" id="IPR000408">
    <property type="entry name" value="Reg_chr_condens"/>
</dbReference>
<feature type="compositionally biased region" description="Polar residues" evidence="2">
    <location>
        <begin position="305"/>
        <end position="324"/>
    </location>
</feature>
<accession>A0A183UR52</accession>
<name>A0A183UR52_TOXCA</name>